<feature type="repeat" description="TPR" evidence="3">
    <location>
        <begin position="257"/>
        <end position="290"/>
    </location>
</feature>
<comment type="caution">
    <text evidence="4">The sequence shown here is derived from an EMBL/GenBank/DDBJ whole genome shotgun (WGS) entry which is preliminary data.</text>
</comment>
<evidence type="ECO:0000256" key="1">
    <source>
        <dbReference type="ARBA" id="ARBA00022737"/>
    </source>
</evidence>
<organism evidence="4 5">
    <name type="scientific">Microcoleus anatoxicus PTRS2</name>
    <dbReference type="NCBI Taxonomy" id="2705321"/>
    <lineage>
        <taxon>Bacteria</taxon>
        <taxon>Bacillati</taxon>
        <taxon>Cyanobacteriota</taxon>
        <taxon>Cyanophyceae</taxon>
        <taxon>Oscillatoriophycideae</taxon>
        <taxon>Oscillatoriales</taxon>
        <taxon>Microcoleaceae</taxon>
        <taxon>Microcoleus</taxon>
        <taxon>Microcoleus anatoxicus</taxon>
    </lineage>
</organism>
<evidence type="ECO:0000313" key="5">
    <source>
        <dbReference type="Proteomes" id="UP001384579"/>
    </source>
</evidence>
<dbReference type="PROSITE" id="PS50293">
    <property type="entry name" value="TPR_REGION"/>
    <property type="match status" value="2"/>
</dbReference>
<dbReference type="PANTHER" id="PTHR44809">
    <property type="match status" value="1"/>
</dbReference>
<dbReference type="InterPro" id="IPR013105">
    <property type="entry name" value="TPR_2"/>
</dbReference>
<dbReference type="EMBL" id="JBBLXS010000074">
    <property type="protein sequence ID" value="MEK0184803.1"/>
    <property type="molecule type" value="Genomic_DNA"/>
</dbReference>
<dbReference type="InterPro" id="IPR011990">
    <property type="entry name" value="TPR-like_helical_dom_sf"/>
</dbReference>
<reference evidence="4 5" key="1">
    <citation type="journal article" date="2020" name="Harmful Algae">
        <title>Molecular and morphological characterization of a novel dihydroanatoxin-a producing Microcoleus species (cyanobacteria) from the Russian River, California, USA.</title>
        <authorList>
            <person name="Conklin K.Y."/>
            <person name="Stancheva R."/>
            <person name="Otten T.G."/>
            <person name="Fadness R."/>
            <person name="Boyer G.L."/>
            <person name="Read B."/>
            <person name="Zhang X."/>
            <person name="Sheath R.G."/>
        </authorList>
    </citation>
    <scope>NUCLEOTIDE SEQUENCE [LARGE SCALE GENOMIC DNA]</scope>
    <source>
        <strain evidence="4 5">PTRS2</strain>
    </source>
</reference>
<feature type="repeat" description="TPR" evidence="3">
    <location>
        <begin position="125"/>
        <end position="158"/>
    </location>
</feature>
<feature type="repeat" description="TPR" evidence="3">
    <location>
        <begin position="3"/>
        <end position="36"/>
    </location>
</feature>
<feature type="repeat" description="TPR" evidence="3">
    <location>
        <begin position="193"/>
        <end position="226"/>
    </location>
</feature>
<sequence>MMTASYFQAANQLRQEGQLEEAIASFRQAIEQNPNFYLSHHNLGETLAKLDRWDEAVTSYDRAIQLNPNSVWSYYNLGEALAKLCRWEDAIASYRHAIQLSPDFYRFYINLGEVLCKQGRSEEAAVLYCQAAEFLVKQHRWDEADNCYSQAIKLNPSVKDDYCNLAETLTKQRQLEVAIAKTGKSIENAPDSAESYFELGKLLAQQNRRIEAIESYKKAIGINFDLEEAHINLVNLLIEQAEIDEAKQKQNTPSLEQEALFNLGSLLIQQGKLEEAIEIYKRAIDQWPDWADCYIKLAEAHAKISWNLWDLGKLNESISSMQQAIDIYNSQMRTNPLSNLGIRFITPEYFTHWPWLQAIGQLACTIDIYIKMGIIGWRPQHQTIILAPSEQVINPCLVNYWRRYLYIITDNSLIVRLLPMAKKLRCLEYTLFYIKLSDRKMVDTSYAVPLVQKQWEAEKQPPLLSLSPLDYERGWCSLQDLGIPKNSWFICLHVRENGFHSEAVSNYRNADINTYLLAIESIVARGGWVIRMGDPTMKPITPMRQVIDYARTDAKSDWMDIFLCASCRFLLGTNSGLSYLPSIFGVPGVLTNIWPISASPYQSQDLFIPKLAWSEVENRYLTFEEALAPRFFFNLNSKLLYSWGIKVVDNTPEEINDLVLEMLDRLDGKVQYTEEDEILQQEFNSLPTPYGPSAFNSRMGRSFLQKYYNLGLRQTGT</sequence>
<dbReference type="PROSITE" id="PS50005">
    <property type="entry name" value="TPR"/>
    <property type="match status" value="6"/>
</dbReference>
<dbReference type="Pfam" id="PF13424">
    <property type="entry name" value="TPR_12"/>
    <property type="match status" value="1"/>
</dbReference>
<accession>A0ABU8YK79</accession>
<dbReference type="PANTHER" id="PTHR44809:SF1">
    <property type="entry name" value="PROTEIN O-MANNOSYL-TRANSFERASE TMTC1"/>
    <property type="match status" value="1"/>
</dbReference>
<dbReference type="Pfam" id="PF13414">
    <property type="entry name" value="TPR_11"/>
    <property type="match status" value="2"/>
</dbReference>
<protein>
    <submittedName>
        <fullName evidence="4">TIGR04372 family glycosyltransferase</fullName>
    </submittedName>
</protein>
<evidence type="ECO:0000256" key="3">
    <source>
        <dbReference type="PROSITE-ProRule" id="PRU00339"/>
    </source>
</evidence>
<proteinExistence type="predicted"/>
<dbReference type="SUPFAM" id="SSF48452">
    <property type="entry name" value="TPR-like"/>
    <property type="match status" value="2"/>
</dbReference>
<feature type="repeat" description="TPR" evidence="3">
    <location>
        <begin position="71"/>
        <end position="104"/>
    </location>
</feature>
<dbReference type="SMART" id="SM00028">
    <property type="entry name" value="TPR"/>
    <property type="match status" value="8"/>
</dbReference>
<name>A0ABU8YK79_9CYAN</name>
<dbReference type="Pfam" id="PF07719">
    <property type="entry name" value="TPR_2"/>
    <property type="match status" value="1"/>
</dbReference>
<dbReference type="InterPro" id="IPR019734">
    <property type="entry name" value="TPR_rpt"/>
</dbReference>
<dbReference type="RefSeq" id="WP_340541353.1">
    <property type="nucleotide sequence ID" value="NZ_JBBLXS010000074.1"/>
</dbReference>
<gene>
    <name evidence="4" type="ORF">WMG39_08020</name>
</gene>
<dbReference type="InterPro" id="IPR030808">
    <property type="entry name" value="Glycosyl_04372"/>
</dbReference>
<keyword evidence="1" id="KW-0677">Repeat</keyword>
<feature type="repeat" description="TPR" evidence="3">
    <location>
        <begin position="37"/>
        <end position="70"/>
    </location>
</feature>
<dbReference type="InterPro" id="IPR052943">
    <property type="entry name" value="TMTC_O-mannosyl-trnsfr"/>
</dbReference>
<dbReference type="Gene3D" id="1.25.40.10">
    <property type="entry name" value="Tetratricopeptide repeat domain"/>
    <property type="match status" value="4"/>
</dbReference>
<keyword evidence="5" id="KW-1185">Reference proteome</keyword>
<evidence type="ECO:0000256" key="2">
    <source>
        <dbReference type="ARBA" id="ARBA00022803"/>
    </source>
</evidence>
<keyword evidence="2 3" id="KW-0802">TPR repeat</keyword>
<dbReference type="Proteomes" id="UP001384579">
    <property type="component" value="Unassembled WGS sequence"/>
</dbReference>
<dbReference type="Pfam" id="PF13181">
    <property type="entry name" value="TPR_8"/>
    <property type="match status" value="1"/>
</dbReference>
<evidence type="ECO:0000313" key="4">
    <source>
        <dbReference type="EMBL" id="MEK0184803.1"/>
    </source>
</evidence>
<dbReference type="NCBIfam" id="TIGR04372">
    <property type="entry name" value="glycosyl_04372"/>
    <property type="match status" value="1"/>
</dbReference>